<name>A0A367RIV1_9NOSO</name>
<dbReference type="AlphaFoldDB" id="A0A367RIV1"/>
<organism evidence="1 2">
    <name type="scientific">Nostoc minutum NIES-26</name>
    <dbReference type="NCBI Taxonomy" id="1844469"/>
    <lineage>
        <taxon>Bacteria</taxon>
        <taxon>Bacillati</taxon>
        <taxon>Cyanobacteriota</taxon>
        <taxon>Cyanophyceae</taxon>
        <taxon>Nostocales</taxon>
        <taxon>Nostocaceae</taxon>
        <taxon>Nostoc</taxon>
    </lineage>
</organism>
<proteinExistence type="predicted"/>
<evidence type="ECO:0000313" key="2">
    <source>
        <dbReference type="Proteomes" id="UP000252107"/>
    </source>
</evidence>
<sequence length="64" mass="7225">MMQDLIFCLQEATVQLLSKKYYPPTDPSECFVNPPCECNNPGKNLQCEDCPYLEACLSSFKTGK</sequence>
<comment type="caution">
    <text evidence="1">The sequence shown here is derived from an EMBL/GenBank/DDBJ whole genome shotgun (WGS) entry which is preliminary data.</text>
</comment>
<protein>
    <submittedName>
        <fullName evidence="1">Uncharacterized protein</fullName>
    </submittedName>
</protein>
<gene>
    <name evidence="1" type="ORF">A6770_15800</name>
</gene>
<keyword evidence="2" id="KW-1185">Reference proteome</keyword>
<dbReference type="Proteomes" id="UP000252107">
    <property type="component" value="Unassembled WGS sequence"/>
</dbReference>
<reference evidence="1" key="1">
    <citation type="submission" date="2016-04" db="EMBL/GenBank/DDBJ databases">
        <authorList>
            <person name="Tabuchi Yagui T.R."/>
        </authorList>
    </citation>
    <scope>NUCLEOTIDE SEQUENCE [LARGE SCALE GENOMIC DNA]</scope>
    <source>
        <strain evidence="1">NIES-26</strain>
    </source>
</reference>
<accession>A0A367RIV1</accession>
<dbReference type="EMBL" id="LXQD01000142">
    <property type="protein sequence ID" value="RCJ36488.1"/>
    <property type="molecule type" value="Genomic_DNA"/>
</dbReference>
<evidence type="ECO:0000313" key="1">
    <source>
        <dbReference type="EMBL" id="RCJ36488.1"/>
    </source>
</evidence>